<proteinExistence type="predicted"/>
<accession>A0A3P7IHX7</accession>
<evidence type="ECO:0000313" key="3">
    <source>
        <dbReference type="Proteomes" id="UP000270094"/>
    </source>
</evidence>
<evidence type="ECO:0000256" key="1">
    <source>
        <dbReference type="SAM" id="MobiDB-lite"/>
    </source>
</evidence>
<reference evidence="2 3" key="1">
    <citation type="submission" date="2018-11" db="EMBL/GenBank/DDBJ databases">
        <authorList>
            <consortium name="Pathogen Informatics"/>
        </authorList>
    </citation>
    <scope>NUCLEOTIDE SEQUENCE [LARGE SCALE GENOMIC DNA]</scope>
</reference>
<feature type="region of interest" description="Disordered" evidence="1">
    <location>
        <begin position="48"/>
        <end position="72"/>
    </location>
</feature>
<dbReference type="AlphaFoldDB" id="A0A3P7IHX7"/>
<protein>
    <submittedName>
        <fullName evidence="2">Uncharacterized protein</fullName>
    </submittedName>
</protein>
<sequence length="97" mass="11034">MVDALLRTLRYRFRRSSSLATKYLNDTNTVNLAIEDELAVLNDLDKKDKRKKTHSWPNGSITKKEAKQGARTAKQAETLINVTAVCLPNEKIDKGRF</sequence>
<keyword evidence="3" id="KW-1185">Reference proteome</keyword>
<evidence type="ECO:0000313" key="2">
    <source>
        <dbReference type="EMBL" id="VDM72811.1"/>
    </source>
</evidence>
<gene>
    <name evidence="2" type="ORF">SVUK_LOCUS7809</name>
</gene>
<dbReference type="EMBL" id="UYYB01027351">
    <property type="protein sequence ID" value="VDM72811.1"/>
    <property type="molecule type" value="Genomic_DNA"/>
</dbReference>
<name>A0A3P7IHX7_STRVU</name>
<dbReference type="OrthoDB" id="5865995at2759"/>
<organism evidence="2 3">
    <name type="scientific">Strongylus vulgaris</name>
    <name type="common">Blood worm</name>
    <dbReference type="NCBI Taxonomy" id="40348"/>
    <lineage>
        <taxon>Eukaryota</taxon>
        <taxon>Metazoa</taxon>
        <taxon>Ecdysozoa</taxon>
        <taxon>Nematoda</taxon>
        <taxon>Chromadorea</taxon>
        <taxon>Rhabditida</taxon>
        <taxon>Rhabditina</taxon>
        <taxon>Rhabditomorpha</taxon>
        <taxon>Strongyloidea</taxon>
        <taxon>Strongylidae</taxon>
        <taxon>Strongylus</taxon>
    </lineage>
</organism>
<dbReference type="Proteomes" id="UP000270094">
    <property type="component" value="Unassembled WGS sequence"/>
</dbReference>